<dbReference type="OrthoDB" id="514292at2759"/>
<name>A0A8E2EMD4_9PEZI</name>
<proteinExistence type="predicted"/>
<keyword evidence="2" id="KW-1185">Reference proteome</keyword>
<dbReference type="InterPro" id="IPR009097">
    <property type="entry name" value="Cyclic_Pdiesterase"/>
</dbReference>
<protein>
    <submittedName>
        <fullName evidence="1">2, 3 cyclic phosphodiesterase</fullName>
    </submittedName>
</protein>
<dbReference type="Pfam" id="PF07823">
    <property type="entry name" value="CPDase"/>
    <property type="match status" value="1"/>
</dbReference>
<dbReference type="InterPro" id="IPR012386">
    <property type="entry name" value="Cyclic-nucl_3Pdiesterase"/>
</dbReference>
<dbReference type="GO" id="GO:0009187">
    <property type="term" value="P:cyclic nucleotide metabolic process"/>
    <property type="evidence" value="ECO:0007669"/>
    <property type="project" value="TreeGrafter"/>
</dbReference>
<dbReference type="EMBL" id="KV744805">
    <property type="protein sequence ID" value="OCK86438.1"/>
    <property type="molecule type" value="Genomic_DNA"/>
</dbReference>
<organism evidence="1 2">
    <name type="scientific">Lepidopterella palustris CBS 459.81</name>
    <dbReference type="NCBI Taxonomy" id="1314670"/>
    <lineage>
        <taxon>Eukaryota</taxon>
        <taxon>Fungi</taxon>
        <taxon>Dikarya</taxon>
        <taxon>Ascomycota</taxon>
        <taxon>Pezizomycotina</taxon>
        <taxon>Dothideomycetes</taxon>
        <taxon>Pleosporomycetidae</taxon>
        <taxon>Mytilinidiales</taxon>
        <taxon>Argynnaceae</taxon>
        <taxon>Lepidopterella</taxon>
    </lineage>
</organism>
<dbReference type="PANTHER" id="PTHR28141">
    <property type="entry name" value="2',3'-CYCLIC-NUCLEOTIDE 3'-PHOSPHODIESTERASE"/>
    <property type="match status" value="1"/>
</dbReference>
<sequence>MPGSSLWLLPPPSHPLQSLLTSLITHVSKHYNSPHLFIPHVTLTSEISPSIYSSDPQAWLDALKFPAAKDVEVRFKRLQVGTMFFGKLTISVGKGGVWGIGSVAREVVDGEESVKEWLEENFGPHLSLLYSEIELSHQNLEEMEKVVREAGVNLEGEGEAGGWVGGRVVLVPTDKKIEEWQPIALKDL</sequence>
<reference evidence="1 2" key="1">
    <citation type="journal article" date="2016" name="Nat. Commun.">
        <title>Ectomycorrhizal ecology is imprinted in the genome of the dominant symbiotic fungus Cenococcum geophilum.</title>
        <authorList>
            <consortium name="DOE Joint Genome Institute"/>
            <person name="Peter M."/>
            <person name="Kohler A."/>
            <person name="Ohm R.A."/>
            <person name="Kuo A."/>
            <person name="Krutzmann J."/>
            <person name="Morin E."/>
            <person name="Arend M."/>
            <person name="Barry K.W."/>
            <person name="Binder M."/>
            <person name="Choi C."/>
            <person name="Clum A."/>
            <person name="Copeland A."/>
            <person name="Grisel N."/>
            <person name="Haridas S."/>
            <person name="Kipfer T."/>
            <person name="LaButti K."/>
            <person name="Lindquist E."/>
            <person name="Lipzen A."/>
            <person name="Maire R."/>
            <person name="Meier B."/>
            <person name="Mihaltcheva S."/>
            <person name="Molinier V."/>
            <person name="Murat C."/>
            <person name="Poggeler S."/>
            <person name="Quandt C.A."/>
            <person name="Sperisen C."/>
            <person name="Tritt A."/>
            <person name="Tisserant E."/>
            <person name="Crous P.W."/>
            <person name="Henrissat B."/>
            <person name="Nehls U."/>
            <person name="Egli S."/>
            <person name="Spatafora J.W."/>
            <person name="Grigoriev I.V."/>
            <person name="Martin F.M."/>
        </authorList>
    </citation>
    <scope>NUCLEOTIDE SEQUENCE [LARGE SCALE GENOMIC DNA]</scope>
    <source>
        <strain evidence="1 2">CBS 459.81</strain>
    </source>
</reference>
<accession>A0A8E2EMD4</accession>
<dbReference type="GO" id="GO:0004113">
    <property type="term" value="F:2',3'-cyclic-nucleotide 3'-phosphodiesterase activity"/>
    <property type="evidence" value="ECO:0007669"/>
    <property type="project" value="TreeGrafter"/>
</dbReference>
<evidence type="ECO:0000313" key="2">
    <source>
        <dbReference type="Proteomes" id="UP000250266"/>
    </source>
</evidence>
<dbReference type="Gene3D" id="3.90.1140.10">
    <property type="entry name" value="Cyclic phosphodiesterase"/>
    <property type="match status" value="1"/>
</dbReference>
<dbReference type="PANTHER" id="PTHR28141:SF1">
    <property type="entry name" value="2',3'-CYCLIC-NUCLEOTIDE 3'-PHOSPHODIESTERASE"/>
    <property type="match status" value="1"/>
</dbReference>
<dbReference type="AlphaFoldDB" id="A0A8E2EMD4"/>
<dbReference type="Proteomes" id="UP000250266">
    <property type="component" value="Unassembled WGS sequence"/>
</dbReference>
<dbReference type="SUPFAM" id="SSF55144">
    <property type="entry name" value="LigT-like"/>
    <property type="match status" value="1"/>
</dbReference>
<evidence type="ECO:0000313" key="1">
    <source>
        <dbReference type="EMBL" id="OCK86438.1"/>
    </source>
</evidence>
<gene>
    <name evidence="1" type="ORF">K432DRAFT_341249</name>
</gene>